<evidence type="ECO:0000313" key="3">
    <source>
        <dbReference type="EMBL" id="KAK4524630.1"/>
    </source>
</evidence>
<evidence type="ECO:0000313" key="4">
    <source>
        <dbReference type="Proteomes" id="UP001300502"/>
    </source>
</evidence>
<dbReference type="PRINTS" id="PR01653">
    <property type="entry name" value="TCTPROTEIN"/>
</dbReference>
<evidence type="ECO:0000256" key="1">
    <source>
        <dbReference type="PROSITE-ProRule" id="PRU01133"/>
    </source>
</evidence>
<dbReference type="InterPro" id="IPR011057">
    <property type="entry name" value="Mss4-like_sf"/>
</dbReference>
<keyword evidence="4" id="KW-1185">Reference proteome</keyword>
<dbReference type="GO" id="GO:0005737">
    <property type="term" value="C:cytoplasm"/>
    <property type="evidence" value="ECO:0007669"/>
    <property type="project" value="TreeGrafter"/>
</dbReference>
<comment type="caution">
    <text evidence="3">The sequence shown here is derived from an EMBL/GenBank/DDBJ whole genome shotgun (WGS) entry which is preliminary data.</text>
</comment>
<dbReference type="EMBL" id="JANCYU010000024">
    <property type="protein sequence ID" value="KAK4524630.1"/>
    <property type="molecule type" value="Genomic_DNA"/>
</dbReference>
<dbReference type="SUPFAM" id="SSF51316">
    <property type="entry name" value="Mss4-like"/>
    <property type="match status" value="1"/>
</dbReference>
<organism evidence="3 4">
    <name type="scientific">Galdieria yellowstonensis</name>
    <dbReference type="NCBI Taxonomy" id="3028027"/>
    <lineage>
        <taxon>Eukaryota</taxon>
        <taxon>Rhodophyta</taxon>
        <taxon>Bangiophyceae</taxon>
        <taxon>Galdieriales</taxon>
        <taxon>Galdieriaceae</taxon>
        <taxon>Galdieria</taxon>
    </lineage>
</organism>
<dbReference type="PANTHER" id="PTHR11991">
    <property type="entry name" value="TRANSLATIONALLY CONTROLLED TUMOR PROTEIN-RELATED"/>
    <property type="match status" value="1"/>
</dbReference>
<dbReference type="PROSITE" id="PS51797">
    <property type="entry name" value="TCTP_3"/>
    <property type="match status" value="1"/>
</dbReference>
<protein>
    <recommendedName>
        <fullName evidence="2">TCTP domain-containing protein</fullName>
    </recommendedName>
</protein>
<sequence>MLVYKDAFTGDEVCSDAMKNLHEEENGLLLVCDSYNISKGGEDYGIEVNNDEDEEGGGGGADNAVEQVNIVVESFGLQPFPISKKDFQVTIKRYSKRVKDYLEKNQPDRVEKFMEGMKSWLPKMLKEFDDYEFYMSKSCDPDAGLIMSKYQGEAVYPTFYYIKDGLVEEKF</sequence>
<name>A0AAV9IB47_9RHOD</name>
<dbReference type="Proteomes" id="UP001300502">
    <property type="component" value="Unassembled WGS sequence"/>
</dbReference>
<dbReference type="Pfam" id="PF00838">
    <property type="entry name" value="TCTP"/>
    <property type="match status" value="1"/>
</dbReference>
<dbReference type="Gene3D" id="2.170.150.10">
    <property type="entry name" value="Metal Binding Protein, Guanine Nucleotide Exchange Factor, Chain A"/>
    <property type="match status" value="1"/>
</dbReference>
<feature type="domain" description="TCTP" evidence="2">
    <location>
        <begin position="1"/>
        <end position="171"/>
    </location>
</feature>
<dbReference type="AlphaFoldDB" id="A0AAV9IB47"/>
<dbReference type="InterPro" id="IPR034737">
    <property type="entry name" value="TCTP"/>
</dbReference>
<comment type="similarity">
    <text evidence="1">Belongs to the TCTP family.</text>
</comment>
<evidence type="ECO:0000259" key="2">
    <source>
        <dbReference type="PROSITE" id="PS51797"/>
    </source>
</evidence>
<dbReference type="InterPro" id="IPR011323">
    <property type="entry name" value="Mss4/transl-control_tumour"/>
</dbReference>
<proteinExistence type="inferred from homology"/>
<accession>A0AAV9IB47</accession>
<dbReference type="PANTHER" id="PTHR11991:SF0">
    <property type="entry name" value="TRANSLATIONALLY-CONTROLLED TUMOR PROTEIN"/>
    <property type="match status" value="1"/>
</dbReference>
<reference evidence="3 4" key="1">
    <citation type="submission" date="2022-07" db="EMBL/GenBank/DDBJ databases">
        <title>Genome-wide signatures of adaptation to extreme environments.</title>
        <authorList>
            <person name="Cho C.H."/>
            <person name="Yoon H.S."/>
        </authorList>
    </citation>
    <scope>NUCLEOTIDE SEQUENCE [LARGE SCALE GENOMIC DNA]</scope>
    <source>
        <strain evidence="3 4">108.79 E11</strain>
    </source>
</reference>
<gene>
    <name evidence="3" type="ORF">GAYE_SCF04G2531</name>
</gene>
<dbReference type="GO" id="GO:0005509">
    <property type="term" value="F:calcium ion binding"/>
    <property type="evidence" value="ECO:0007669"/>
    <property type="project" value="TreeGrafter"/>
</dbReference>
<dbReference type="InterPro" id="IPR018105">
    <property type="entry name" value="Translational_control_tumour_p"/>
</dbReference>